<dbReference type="PIRSF" id="PIRSF033490">
    <property type="entry name" value="MazF"/>
    <property type="match status" value="1"/>
</dbReference>
<dbReference type="SUPFAM" id="SSF50118">
    <property type="entry name" value="Cell growth inhibitor/plasmid maintenance toxic component"/>
    <property type="match status" value="1"/>
</dbReference>
<dbReference type="AlphaFoldDB" id="A0A3B0TT82"/>
<name>A0A3B0TT82_9ZZZZ</name>
<organism evidence="1">
    <name type="scientific">hydrothermal vent metagenome</name>
    <dbReference type="NCBI Taxonomy" id="652676"/>
    <lineage>
        <taxon>unclassified sequences</taxon>
        <taxon>metagenomes</taxon>
        <taxon>ecological metagenomes</taxon>
    </lineage>
</organism>
<sequence length="113" mass="13010">MKNNFPRRGEVWLINFDSSVGAEIKKTRPSVIVSNDSSNKFVERVQVVPITSNTKNIYPCETLVSIKKKEGKVMADQIMTVSKKRVYKKVGMLTEIEMIDVERILKLQLGFRY</sequence>
<dbReference type="Gene3D" id="2.30.30.110">
    <property type="match status" value="1"/>
</dbReference>
<accession>A0A3B0TT82</accession>
<dbReference type="PANTHER" id="PTHR33988:SF2">
    <property type="entry name" value="ENDORIBONUCLEASE MAZF"/>
    <property type="match status" value="1"/>
</dbReference>
<dbReference type="Pfam" id="PF02452">
    <property type="entry name" value="PemK_toxin"/>
    <property type="match status" value="1"/>
</dbReference>
<dbReference type="GO" id="GO:0006402">
    <property type="term" value="P:mRNA catabolic process"/>
    <property type="evidence" value="ECO:0007669"/>
    <property type="project" value="TreeGrafter"/>
</dbReference>
<dbReference type="InterPro" id="IPR011067">
    <property type="entry name" value="Plasmid_toxin/cell-grow_inhib"/>
</dbReference>
<dbReference type="InterPro" id="IPR003477">
    <property type="entry name" value="PemK-like"/>
</dbReference>
<dbReference type="GO" id="GO:0004521">
    <property type="term" value="F:RNA endonuclease activity"/>
    <property type="evidence" value="ECO:0007669"/>
    <property type="project" value="TreeGrafter"/>
</dbReference>
<proteinExistence type="predicted"/>
<dbReference type="PANTHER" id="PTHR33988">
    <property type="entry name" value="ENDORIBONUCLEASE MAZF-RELATED"/>
    <property type="match status" value="1"/>
</dbReference>
<reference evidence="1" key="1">
    <citation type="submission" date="2018-06" db="EMBL/GenBank/DDBJ databases">
        <authorList>
            <person name="Zhirakovskaya E."/>
        </authorList>
    </citation>
    <scope>NUCLEOTIDE SEQUENCE</scope>
</reference>
<dbReference type="GO" id="GO:0016075">
    <property type="term" value="P:rRNA catabolic process"/>
    <property type="evidence" value="ECO:0007669"/>
    <property type="project" value="TreeGrafter"/>
</dbReference>
<dbReference type="GO" id="GO:0003677">
    <property type="term" value="F:DNA binding"/>
    <property type="evidence" value="ECO:0007669"/>
    <property type="project" value="InterPro"/>
</dbReference>
<gene>
    <name evidence="1" type="ORF">MNBD_BACTEROID05-505</name>
</gene>
<dbReference type="EMBL" id="UOEN01000047">
    <property type="protein sequence ID" value="VAW11814.1"/>
    <property type="molecule type" value="Genomic_DNA"/>
</dbReference>
<evidence type="ECO:0000313" key="1">
    <source>
        <dbReference type="EMBL" id="VAW11814.1"/>
    </source>
</evidence>
<protein>
    <submittedName>
        <fullName evidence="1">Programmed cell death toxin YdcE</fullName>
    </submittedName>
</protein>